<dbReference type="InterPro" id="IPR009799">
    <property type="entry name" value="EthD_dom"/>
</dbReference>
<dbReference type="SUPFAM" id="SSF54909">
    <property type="entry name" value="Dimeric alpha+beta barrel"/>
    <property type="match status" value="1"/>
</dbReference>
<dbReference type="AlphaFoldDB" id="A0A318ZM97"/>
<comment type="similarity">
    <text evidence="1">Belongs to the tpcK family.</text>
</comment>
<accession>A0A318ZM97</accession>
<dbReference type="GeneID" id="37075308"/>
<proteinExistence type="inferred from homology"/>
<dbReference type="Pfam" id="PF07110">
    <property type="entry name" value="EthD"/>
    <property type="match status" value="1"/>
</dbReference>
<name>A0A318ZM97_9EURO</name>
<dbReference type="InterPro" id="IPR011008">
    <property type="entry name" value="Dimeric_a/b-barrel"/>
</dbReference>
<dbReference type="GO" id="GO:0016491">
    <property type="term" value="F:oxidoreductase activity"/>
    <property type="evidence" value="ECO:0007669"/>
    <property type="project" value="InterPro"/>
</dbReference>
<organism evidence="3 4">
    <name type="scientific">Aspergillus saccharolyticus JOP 1030-1</name>
    <dbReference type="NCBI Taxonomy" id="1450539"/>
    <lineage>
        <taxon>Eukaryota</taxon>
        <taxon>Fungi</taxon>
        <taxon>Dikarya</taxon>
        <taxon>Ascomycota</taxon>
        <taxon>Pezizomycotina</taxon>
        <taxon>Eurotiomycetes</taxon>
        <taxon>Eurotiomycetidae</taxon>
        <taxon>Eurotiales</taxon>
        <taxon>Aspergillaceae</taxon>
        <taxon>Aspergillus</taxon>
        <taxon>Aspergillus subgen. Circumdati</taxon>
    </lineage>
</organism>
<evidence type="ECO:0000313" key="3">
    <source>
        <dbReference type="EMBL" id="PYH48741.1"/>
    </source>
</evidence>
<dbReference type="RefSeq" id="XP_025434723.1">
    <property type="nucleotide sequence ID" value="XM_025574080.1"/>
</dbReference>
<evidence type="ECO:0000256" key="1">
    <source>
        <dbReference type="ARBA" id="ARBA00005986"/>
    </source>
</evidence>
<sequence length="143" mass="16380">MTLPRYIFYFRRKPGTTPQEFKEYYEQHHLPLLKEIAGDRFPLSHQRYYLVRDATPKNPAPSSDSDAADSTEVNYVPRVLSGAADDFPWDVYAELTFEDTQHLHAFLGRLGAQGKRIAEDQENFMDCTRVYGAEVEGPFGSTV</sequence>
<evidence type="ECO:0000259" key="2">
    <source>
        <dbReference type="Pfam" id="PF07110"/>
    </source>
</evidence>
<evidence type="ECO:0000313" key="4">
    <source>
        <dbReference type="Proteomes" id="UP000248349"/>
    </source>
</evidence>
<protein>
    <recommendedName>
        <fullName evidence="2">EthD domain-containing protein</fullName>
    </recommendedName>
</protein>
<gene>
    <name evidence="3" type="ORF">BP01DRAFT_353051</name>
</gene>
<feature type="domain" description="EthD" evidence="2">
    <location>
        <begin position="13"/>
        <end position="126"/>
    </location>
</feature>
<reference evidence="3 4" key="1">
    <citation type="submission" date="2016-12" db="EMBL/GenBank/DDBJ databases">
        <title>The genomes of Aspergillus section Nigri reveals drivers in fungal speciation.</title>
        <authorList>
            <consortium name="DOE Joint Genome Institute"/>
            <person name="Vesth T.C."/>
            <person name="Nybo J."/>
            <person name="Theobald S."/>
            <person name="Brandl J."/>
            <person name="Frisvad J.C."/>
            <person name="Nielsen K.F."/>
            <person name="Lyhne E.K."/>
            <person name="Kogle M.E."/>
            <person name="Kuo A."/>
            <person name="Riley R."/>
            <person name="Clum A."/>
            <person name="Nolan M."/>
            <person name="Lipzen A."/>
            <person name="Salamov A."/>
            <person name="Henrissat B."/>
            <person name="Wiebenga A."/>
            <person name="De Vries R.P."/>
            <person name="Grigoriev I.V."/>
            <person name="Mortensen U.H."/>
            <person name="Andersen M.R."/>
            <person name="Baker S.E."/>
        </authorList>
    </citation>
    <scope>NUCLEOTIDE SEQUENCE [LARGE SCALE GENOMIC DNA]</scope>
    <source>
        <strain evidence="3 4">JOP 1030-1</strain>
    </source>
</reference>
<dbReference type="STRING" id="1450539.A0A318ZM97"/>
<dbReference type="OrthoDB" id="2519291at2759"/>
<dbReference type="Gene3D" id="3.30.70.100">
    <property type="match status" value="1"/>
</dbReference>
<keyword evidence="4" id="KW-1185">Reference proteome</keyword>
<dbReference type="Proteomes" id="UP000248349">
    <property type="component" value="Unassembled WGS sequence"/>
</dbReference>
<dbReference type="EMBL" id="KZ821220">
    <property type="protein sequence ID" value="PYH48741.1"/>
    <property type="molecule type" value="Genomic_DNA"/>
</dbReference>